<feature type="non-terminal residue" evidence="1">
    <location>
        <position position="23"/>
    </location>
</feature>
<protein>
    <submittedName>
        <fullName evidence="1">Uncharacterized protein</fullName>
    </submittedName>
</protein>
<accession>A0A392T489</accession>
<organism evidence="1 2">
    <name type="scientific">Trifolium medium</name>
    <dbReference type="NCBI Taxonomy" id="97028"/>
    <lineage>
        <taxon>Eukaryota</taxon>
        <taxon>Viridiplantae</taxon>
        <taxon>Streptophyta</taxon>
        <taxon>Embryophyta</taxon>
        <taxon>Tracheophyta</taxon>
        <taxon>Spermatophyta</taxon>
        <taxon>Magnoliopsida</taxon>
        <taxon>eudicotyledons</taxon>
        <taxon>Gunneridae</taxon>
        <taxon>Pentapetalae</taxon>
        <taxon>rosids</taxon>
        <taxon>fabids</taxon>
        <taxon>Fabales</taxon>
        <taxon>Fabaceae</taxon>
        <taxon>Papilionoideae</taxon>
        <taxon>50 kb inversion clade</taxon>
        <taxon>NPAAA clade</taxon>
        <taxon>Hologalegina</taxon>
        <taxon>IRL clade</taxon>
        <taxon>Trifolieae</taxon>
        <taxon>Trifolium</taxon>
    </lineage>
</organism>
<name>A0A392T489_9FABA</name>
<evidence type="ECO:0000313" key="2">
    <source>
        <dbReference type="Proteomes" id="UP000265520"/>
    </source>
</evidence>
<proteinExistence type="predicted"/>
<reference evidence="1 2" key="1">
    <citation type="journal article" date="2018" name="Front. Plant Sci.">
        <title>Red Clover (Trifolium pratense) and Zigzag Clover (T. medium) - A Picture of Genomic Similarities and Differences.</title>
        <authorList>
            <person name="Dluhosova J."/>
            <person name="Istvanek J."/>
            <person name="Nedelnik J."/>
            <person name="Repkova J."/>
        </authorList>
    </citation>
    <scope>NUCLEOTIDE SEQUENCE [LARGE SCALE GENOMIC DNA]</scope>
    <source>
        <strain evidence="2">cv. 10/8</strain>
        <tissue evidence="1">Leaf</tissue>
    </source>
</reference>
<dbReference type="AlphaFoldDB" id="A0A392T489"/>
<sequence>MCNALNMVLKQLIQIGRPGMGTF</sequence>
<keyword evidence="2" id="KW-1185">Reference proteome</keyword>
<dbReference type="Proteomes" id="UP000265520">
    <property type="component" value="Unassembled WGS sequence"/>
</dbReference>
<comment type="caution">
    <text evidence="1">The sequence shown here is derived from an EMBL/GenBank/DDBJ whole genome shotgun (WGS) entry which is preliminary data.</text>
</comment>
<evidence type="ECO:0000313" key="1">
    <source>
        <dbReference type="EMBL" id="MCI55115.1"/>
    </source>
</evidence>
<dbReference type="EMBL" id="LXQA010490939">
    <property type="protein sequence ID" value="MCI55115.1"/>
    <property type="molecule type" value="Genomic_DNA"/>
</dbReference>